<proteinExistence type="predicted"/>
<protein>
    <recommendedName>
        <fullName evidence="4">DUF4203 domain-containing protein</fullName>
    </recommendedName>
</protein>
<feature type="transmembrane region" description="Helical" evidence="1">
    <location>
        <begin position="66"/>
        <end position="84"/>
    </location>
</feature>
<dbReference type="GeneID" id="79265587"/>
<feature type="transmembrane region" description="Helical" evidence="1">
    <location>
        <begin position="7"/>
        <end position="28"/>
    </location>
</feature>
<organism evidence="2 3">
    <name type="scientific">Halosegnis marinus</name>
    <dbReference type="NCBI Taxonomy" id="3034023"/>
    <lineage>
        <taxon>Archaea</taxon>
        <taxon>Methanobacteriati</taxon>
        <taxon>Methanobacteriota</taxon>
        <taxon>Stenosarchaea group</taxon>
        <taxon>Halobacteria</taxon>
        <taxon>Halobacteriales</taxon>
        <taxon>Natronomonadaceae</taxon>
        <taxon>Halosegnis</taxon>
    </lineage>
</organism>
<accession>A0ABD5ZKF4</accession>
<keyword evidence="3" id="KW-1185">Reference proteome</keyword>
<dbReference type="AlphaFoldDB" id="A0ABD5ZKF4"/>
<keyword evidence="1" id="KW-1133">Transmembrane helix</keyword>
<dbReference type="RefSeq" id="WP_276234917.1">
    <property type="nucleotide sequence ID" value="NZ_CP119802.1"/>
</dbReference>
<reference evidence="2 3" key="1">
    <citation type="journal article" date="2019" name="Int. J. Syst. Evol. Microbiol.">
        <title>The Global Catalogue of Microorganisms (GCM) 10K type strain sequencing project: providing services to taxonomists for standard genome sequencing and annotation.</title>
        <authorList>
            <consortium name="The Broad Institute Genomics Platform"/>
            <consortium name="The Broad Institute Genome Sequencing Center for Infectious Disease"/>
            <person name="Wu L."/>
            <person name="Ma J."/>
        </authorList>
    </citation>
    <scope>NUCLEOTIDE SEQUENCE [LARGE SCALE GENOMIC DNA]</scope>
    <source>
        <strain evidence="2 3">DT85</strain>
    </source>
</reference>
<feature type="transmembrane region" description="Helical" evidence="1">
    <location>
        <begin position="116"/>
        <end position="136"/>
    </location>
</feature>
<dbReference type="EMBL" id="JBHTAP010000001">
    <property type="protein sequence ID" value="MFC7233925.1"/>
    <property type="molecule type" value="Genomic_DNA"/>
</dbReference>
<feature type="transmembrane region" description="Helical" evidence="1">
    <location>
        <begin position="34"/>
        <end position="54"/>
    </location>
</feature>
<comment type="caution">
    <text evidence="2">The sequence shown here is derived from an EMBL/GenBank/DDBJ whole genome shotgun (WGS) entry which is preliminary data.</text>
</comment>
<evidence type="ECO:0000313" key="2">
    <source>
        <dbReference type="EMBL" id="MFC7233925.1"/>
    </source>
</evidence>
<gene>
    <name evidence="2" type="ORF">ACFQJ4_01210</name>
</gene>
<evidence type="ECO:0000256" key="1">
    <source>
        <dbReference type="SAM" id="Phobius"/>
    </source>
</evidence>
<evidence type="ECO:0000313" key="3">
    <source>
        <dbReference type="Proteomes" id="UP001596398"/>
    </source>
</evidence>
<evidence type="ECO:0008006" key="4">
    <source>
        <dbReference type="Google" id="ProtNLM"/>
    </source>
</evidence>
<sequence>MPTDWRAVLAGAGAALAYLALLALAPGFDAVRLAGVPLVLATGLVAGAAAGLAADRGPGPGAWHGLLAGSLGGAAFAVTLVYVFSANEPYGVFHGLNYVVATSAADFPVVATHGRAVVAGIAGTGWTLIAALGIYAGHAAPRREGGSLIEE</sequence>
<name>A0ABD5ZKF4_9EURY</name>
<dbReference type="Proteomes" id="UP001596398">
    <property type="component" value="Unassembled WGS sequence"/>
</dbReference>
<keyword evidence="1" id="KW-0812">Transmembrane</keyword>
<keyword evidence="1" id="KW-0472">Membrane</keyword>